<accession>A0A1Y2E8Y3</accession>
<evidence type="ECO:0000313" key="2">
    <source>
        <dbReference type="EMBL" id="ORY67325.1"/>
    </source>
</evidence>
<feature type="compositionally biased region" description="Basic and acidic residues" evidence="1">
    <location>
        <begin position="132"/>
        <end position="143"/>
    </location>
</feature>
<feature type="region of interest" description="Disordered" evidence="1">
    <location>
        <begin position="119"/>
        <end position="146"/>
    </location>
</feature>
<comment type="caution">
    <text evidence="2">The sequence shown here is derived from an EMBL/GenBank/DDBJ whole genome shotgun (WGS) entry which is preliminary data.</text>
</comment>
<feature type="region of interest" description="Disordered" evidence="1">
    <location>
        <begin position="326"/>
        <end position="387"/>
    </location>
</feature>
<reference evidence="2 3" key="1">
    <citation type="submission" date="2016-07" db="EMBL/GenBank/DDBJ databases">
        <title>Pervasive Adenine N6-methylation of Active Genes in Fungi.</title>
        <authorList>
            <consortium name="DOE Joint Genome Institute"/>
            <person name="Mondo S.J."/>
            <person name="Dannebaum R.O."/>
            <person name="Kuo R.C."/>
            <person name="Labutti K."/>
            <person name="Haridas S."/>
            <person name="Kuo A."/>
            <person name="Salamov A."/>
            <person name="Ahrendt S.R."/>
            <person name="Lipzen A."/>
            <person name="Sullivan W."/>
            <person name="Andreopoulos W.B."/>
            <person name="Clum A."/>
            <person name="Lindquist E."/>
            <person name="Daum C."/>
            <person name="Ramamoorthy G.K."/>
            <person name="Gryganskyi A."/>
            <person name="Culley D."/>
            <person name="Magnuson J.K."/>
            <person name="James T.Y."/>
            <person name="O'Malley M.A."/>
            <person name="Stajich J.E."/>
            <person name="Spatafora J.W."/>
            <person name="Visel A."/>
            <person name="Grigoriev I.V."/>
        </authorList>
    </citation>
    <scope>NUCLEOTIDE SEQUENCE [LARGE SCALE GENOMIC DNA]</scope>
    <source>
        <strain evidence="2 3">CBS 129021</strain>
    </source>
</reference>
<dbReference type="GeneID" id="63769957"/>
<keyword evidence="3" id="KW-1185">Reference proteome</keyword>
<dbReference type="EMBL" id="MCFJ01000004">
    <property type="protein sequence ID" value="ORY67325.1"/>
    <property type="molecule type" value="Genomic_DNA"/>
</dbReference>
<organism evidence="2 3">
    <name type="scientific">Pseudomassariella vexata</name>
    <dbReference type="NCBI Taxonomy" id="1141098"/>
    <lineage>
        <taxon>Eukaryota</taxon>
        <taxon>Fungi</taxon>
        <taxon>Dikarya</taxon>
        <taxon>Ascomycota</taxon>
        <taxon>Pezizomycotina</taxon>
        <taxon>Sordariomycetes</taxon>
        <taxon>Xylariomycetidae</taxon>
        <taxon>Amphisphaeriales</taxon>
        <taxon>Pseudomassariaceae</taxon>
        <taxon>Pseudomassariella</taxon>
    </lineage>
</organism>
<gene>
    <name evidence="2" type="ORF">BCR38DRAFT_155154</name>
</gene>
<evidence type="ECO:0000313" key="3">
    <source>
        <dbReference type="Proteomes" id="UP000193689"/>
    </source>
</evidence>
<feature type="compositionally biased region" description="Basic and acidic residues" evidence="1">
    <location>
        <begin position="166"/>
        <end position="180"/>
    </location>
</feature>
<dbReference type="RefSeq" id="XP_040717949.1">
    <property type="nucleotide sequence ID" value="XM_040853745.1"/>
</dbReference>
<dbReference type="InParanoid" id="A0A1Y2E8Y3"/>
<dbReference type="AlphaFoldDB" id="A0A1Y2E8Y3"/>
<dbReference type="Proteomes" id="UP000193689">
    <property type="component" value="Unassembled WGS sequence"/>
</dbReference>
<name>A0A1Y2E8Y3_9PEZI</name>
<proteinExistence type="predicted"/>
<evidence type="ECO:0000256" key="1">
    <source>
        <dbReference type="SAM" id="MobiDB-lite"/>
    </source>
</evidence>
<sequence>MMPRLSKFLYSLTFSDACALRLFHSFLYYVSKQSCLFFFNYTELGHLHLGDIYHDHQQSLDAIYAYVGDHHFSRLHRFVIMAYVQTTIAGRRAIPLPKAYITRPTSQVDELDPTWRQLSKKERAATWPESMAEEKRRQSEKPNKNTSITLSPILEVPTPRLSFHSEQKSDGITAHLDKVTQKGVTPRDQQNGGNKAVDYTEIACEGTCPKKEKLWKPEPQDAQTYLTRKPPSKMNKGATLPLFIKPILNPRQPNPHHEQSPKAGPMDFSEDSSASTMRISINAPPDISDVPTISPVFSSRLTPLTPVRQAMLTVWPGNNTFKGESMEWVNPSDISSGPSTGSDLSPTSLGSYGGDAQDSPRTEDAADDTNEETHQPEVKGSGNSTMGIFNKTLTKMGTWFKWHR</sequence>
<feature type="region of interest" description="Disordered" evidence="1">
    <location>
        <begin position="248"/>
        <end position="274"/>
    </location>
</feature>
<protein>
    <submittedName>
        <fullName evidence="2">Uncharacterized protein</fullName>
    </submittedName>
</protein>
<feature type="compositionally biased region" description="Polar residues" evidence="1">
    <location>
        <begin position="332"/>
        <end position="350"/>
    </location>
</feature>
<feature type="region of interest" description="Disordered" evidence="1">
    <location>
        <begin position="166"/>
        <end position="194"/>
    </location>
</feature>